<dbReference type="AlphaFoldDB" id="A0A8J7TIT8"/>
<dbReference type="EMBL" id="JAAWVO010073061">
    <property type="protein sequence ID" value="MBN3324843.1"/>
    <property type="molecule type" value="Genomic_DNA"/>
</dbReference>
<feature type="non-terminal residue" evidence="1">
    <location>
        <position position="1"/>
    </location>
</feature>
<dbReference type="SUPFAM" id="SSF56219">
    <property type="entry name" value="DNase I-like"/>
    <property type="match status" value="1"/>
</dbReference>
<name>A0A8J7TIT8_ATRSP</name>
<reference evidence="1" key="1">
    <citation type="journal article" date="2021" name="Cell">
        <title>Tracing the genetic footprints of vertebrate landing in non-teleost ray-finned fishes.</title>
        <authorList>
            <person name="Bi X."/>
            <person name="Wang K."/>
            <person name="Yang L."/>
            <person name="Pan H."/>
            <person name="Jiang H."/>
            <person name="Wei Q."/>
            <person name="Fang M."/>
            <person name="Yu H."/>
            <person name="Zhu C."/>
            <person name="Cai Y."/>
            <person name="He Y."/>
            <person name="Gan X."/>
            <person name="Zeng H."/>
            <person name="Yu D."/>
            <person name="Zhu Y."/>
            <person name="Jiang H."/>
            <person name="Qiu Q."/>
            <person name="Yang H."/>
            <person name="Zhang Y.E."/>
            <person name="Wang W."/>
            <person name="Zhu M."/>
            <person name="He S."/>
            <person name="Zhang G."/>
        </authorList>
    </citation>
    <scope>NUCLEOTIDE SEQUENCE</scope>
    <source>
        <strain evidence="1">Allg_001</strain>
    </source>
</reference>
<feature type="non-terminal residue" evidence="1">
    <location>
        <position position="246"/>
    </location>
</feature>
<organism evidence="1 2">
    <name type="scientific">Atractosteus spatula</name>
    <name type="common">Alligator gar</name>
    <name type="synonym">Lepisosteus spatula</name>
    <dbReference type="NCBI Taxonomy" id="7917"/>
    <lineage>
        <taxon>Eukaryota</taxon>
        <taxon>Metazoa</taxon>
        <taxon>Chordata</taxon>
        <taxon>Craniata</taxon>
        <taxon>Vertebrata</taxon>
        <taxon>Euteleostomi</taxon>
        <taxon>Actinopterygii</taxon>
        <taxon>Neopterygii</taxon>
        <taxon>Holostei</taxon>
        <taxon>Semionotiformes</taxon>
        <taxon>Lepisosteidae</taxon>
        <taxon>Atractosteus</taxon>
    </lineage>
</organism>
<sequence>MCQGLSVDPGQIDDSRKTAIINLELKRLNIDIAALQETRLPSDGSLREQEGRDPDELQQHGVEFAVKNSLLPAIELPTRGSECILLLHLPSSSGPVNILHQLFFSSVGAKDQFYEELDTVIRDVLVTEQLYLLGDFNARVGSDHDSNLCITNTFFSSKPQHRVSWRHPRSGRWDQLDMVITRNTSLSKILNTRSYHSANCDTDNSLVCFKMQLQPRQVNRLKQKARPRINTAKIAVPDLCERFAVH</sequence>
<protein>
    <submittedName>
        <fullName evidence="1">CFDP2 protein</fullName>
    </submittedName>
</protein>
<dbReference type="InterPro" id="IPR036691">
    <property type="entry name" value="Endo/exonu/phosph_ase_sf"/>
</dbReference>
<accession>A0A8J7TIT8</accession>
<keyword evidence="2" id="KW-1185">Reference proteome</keyword>
<evidence type="ECO:0000313" key="1">
    <source>
        <dbReference type="EMBL" id="MBN3324843.1"/>
    </source>
</evidence>
<comment type="caution">
    <text evidence="1">The sequence shown here is derived from an EMBL/GenBank/DDBJ whole genome shotgun (WGS) entry which is preliminary data.</text>
</comment>
<dbReference type="Proteomes" id="UP000736164">
    <property type="component" value="Unassembled WGS sequence"/>
</dbReference>
<evidence type="ECO:0000313" key="2">
    <source>
        <dbReference type="Proteomes" id="UP000736164"/>
    </source>
</evidence>
<proteinExistence type="predicted"/>
<gene>
    <name evidence="1" type="primary">Cfdp2_7</name>
    <name evidence="1" type="ORF">GTO95_0008559</name>
</gene>
<dbReference type="Gene3D" id="3.60.10.10">
    <property type="entry name" value="Endonuclease/exonuclease/phosphatase"/>
    <property type="match status" value="1"/>
</dbReference>